<dbReference type="SUPFAM" id="SSF47203">
    <property type="entry name" value="Acyl-CoA dehydrogenase C-terminal domain-like"/>
    <property type="match status" value="1"/>
</dbReference>
<dbReference type="PANTHER" id="PTHR43884:SF20">
    <property type="entry name" value="ACYL-COA DEHYDROGENASE FADE28"/>
    <property type="match status" value="1"/>
</dbReference>
<keyword evidence="5" id="KW-0560">Oxidoreductase</keyword>
<sequence length="334" mass="34216">MSEMRALLVEQLDRLLTEQGGVAILREVEGGTWPGALWAEVEGQGLALALVPEEAGGAGLGWGDAAALWHVLGRHAAPVPLGEAMLAGAFLGAAGVELPAGFTALAPAGEAAPFGRHASALALVDGTRVSLRAPGGATEGQNTGREPRDDVTPGSVTAEGDLPNGFGPRPARLGLALLRAAQIGGALEKVLALTVDWANTRKQFGRPIGKFQAIQQSLAAMAAEVASVQVAVAAAARAAEARGLDGAAFEIACAKVVAGEAATFGAATAHQVFAAIGITEEHELHHLTRRLWSWREEGGTERGWAQEIGRAAMARGGDALWPDLTARDISGVPA</sequence>
<name>A0ABT3NQJ3_9PROT</name>
<protein>
    <submittedName>
        <fullName evidence="8">Acyl-CoA dehydrogenase family protein</fullName>
    </submittedName>
</protein>
<comment type="cofactor">
    <cofactor evidence="1">
        <name>FAD</name>
        <dbReference type="ChEBI" id="CHEBI:57692"/>
    </cofactor>
</comment>
<evidence type="ECO:0000256" key="2">
    <source>
        <dbReference type="ARBA" id="ARBA00009347"/>
    </source>
</evidence>
<evidence type="ECO:0000256" key="4">
    <source>
        <dbReference type="ARBA" id="ARBA00022827"/>
    </source>
</evidence>
<feature type="domain" description="Acyl-CoA dehydrogenase/oxidase C-terminal" evidence="7">
    <location>
        <begin position="178"/>
        <end position="302"/>
    </location>
</feature>
<reference evidence="8 9" key="1">
    <citation type="submission" date="2022-10" db="EMBL/GenBank/DDBJ databases">
        <title>Roseococcus glaciei nov., sp. nov., isolated from glacier.</title>
        <authorList>
            <person name="Liu Q."/>
            <person name="Xin Y.-H."/>
        </authorList>
    </citation>
    <scope>NUCLEOTIDE SEQUENCE [LARGE SCALE GENOMIC DNA]</scope>
    <source>
        <strain evidence="8 9">MDT2-1-1</strain>
    </source>
</reference>
<evidence type="ECO:0000313" key="8">
    <source>
        <dbReference type="EMBL" id="MCW8084440.1"/>
    </source>
</evidence>
<dbReference type="SUPFAM" id="SSF56645">
    <property type="entry name" value="Acyl-CoA dehydrogenase NM domain-like"/>
    <property type="match status" value="1"/>
</dbReference>
<evidence type="ECO:0000256" key="6">
    <source>
        <dbReference type="SAM" id="MobiDB-lite"/>
    </source>
</evidence>
<dbReference type="InterPro" id="IPR036250">
    <property type="entry name" value="AcylCo_DH-like_C"/>
</dbReference>
<evidence type="ECO:0000256" key="1">
    <source>
        <dbReference type="ARBA" id="ARBA00001974"/>
    </source>
</evidence>
<dbReference type="Gene3D" id="1.20.140.10">
    <property type="entry name" value="Butyryl-CoA Dehydrogenase, subunit A, domain 3"/>
    <property type="match status" value="1"/>
</dbReference>
<dbReference type="EMBL" id="JAPFQI010000001">
    <property type="protein sequence ID" value="MCW8084440.1"/>
    <property type="molecule type" value="Genomic_DNA"/>
</dbReference>
<dbReference type="Pfam" id="PF00441">
    <property type="entry name" value="Acyl-CoA_dh_1"/>
    <property type="match status" value="1"/>
</dbReference>
<dbReference type="InterPro" id="IPR009100">
    <property type="entry name" value="AcylCoA_DH/oxidase_NM_dom_sf"/>
</dbReference>
<feature type="region of interest" description="Disordered" evidence="6">
    <location>
        <begin position="132"/>
        <end position="165"/>
    </location>
</feature>
<evidence type="ECO:0000313" key="9">
    <source>
        <dbReference type="Proteomes" id="UP001526430"/>
    </source>
</evidence>
<keyword evidence="9" id="KW-1185">Reference proteome</keyword>
<dbReference type="Proteomes" id="UP001526430">
    <property type="component" value="Unassembled WGS sequence"/>
</dbReference>
<dbReference type="InterPro" id="IPR037069">
    <property type="entry name" value="AcylCoA_DH/ox_N_sf"/>
</dbReference>
<evidence type="ECO:0000256" key="5">
    <source>
        <dbReference type="ARBA" id="ARBA00023002"/>
    </source>
</evidence>
<evidence type="ECO:0000256" key="3">
    <source>
        <dbReference type="ARBA" id="ARBA00022630"/>
    </source>
</evidence>
<proteinExistence type="inferred from homology"/>
<dbReference type="InterPro" id="IPR009075">
    <property type="entry name" value="AcylCo_DH/oxidase_C"/>
</dbReference>
<dbReference type="PANTHER" id="PTHR43884">
    <property type="entry name" value="ACYL-COA DEHYDROGENASE"/>
    <property type="match status" value="1"/>
</dbReference>
<evidence type="ECO:0000259" key="7">
    <source>
        <dbReference type="Pfam" id="PF00441"/>
    </source>
</evidence>
<dbReference type="RefSeq" id="WP_301588038.1">
    <property type="nucleotide sequence ID" value="NZ_JAPFQI010000001.1"/>
</dbReference>
<organism evidence="8 9">
    <name type="scientific">Sabulicella glaciei</name>
    <dbReference type="NCBI Taxonomy" id="2984948"/>
    <lineage>
        <taxon>Bacteria</taxon>
        <taxon>Pseudomonadati</taxon>
        <taxon>Pseudomonadota</taxon>
        <taxon>Alphaproteobacteria</taxon>
        <taxon>Acetobacterales</taxon>
        <taxon>Acetobacteraceae</taxon>
        <taxon>Sabulicella</taxon>
    </lineage>
</organism>
<comment type="caution">
    <text evidence="8">The sequence shown here is derived from an EMBL/GenBank/DDBJ whole genome shotgun (WGS) entry which is preliminary data.</text>
</comment>
<comment type="similarity">
    <text evidence="2">Belongs to the acyl-CoA dehydrogenase family.</text>
</comment>
<dbReference type="Gene3D" id="1.10.540.10">
    <property type="entry name" value="Acyl-CoA dehydrogenase/oxidase, N-terminal domain"/>
    <property type="match status" value="1"/>
</dbReference>
<keyword evidence="3" id="KW-0285">Flavoprotein</keyword>
<keyword evidence="4" id="KW-0274">FAD</keyword>
<gene>
    <name evidence="8" type="ORF">OF850_02260</name>
</gene>
<accession>A0ABT3NQJ3</accession>